<evidence type="ECO:0000313" key="4">
    <source>
        <dbReference type="Proteomes" id="UP001303899"/>
    </source>
</evidence>
<organism evidence="3 4">
    <name type="scientific">Arcicella gelida</name>
    <dbReference type="NCBI Taxonomy" id="2984195"/>
    <lineage>
        <taxon>Bacteria</taxon>
        <taxon>Pseudomonadati</taxon>
        <taxon>Bacteroidota</taxon>
        <taxon>Cytophagia</taxon>
        <taxon>Cytophagales</taxon>
        <taxon>Flectobacillaceae</taxon>
        <taxon>Arcicella</taxon>
    </lineage>
</organism>
<protein>
    <submittedName>
        <fullName evidence="3">ATP-dependent endonuclease</fullName>
    </submittedName>
</protein>
<dbReference type="InterPro" id="IPR027417">
    <property type="entry name" value="P-loop_NTPase"/>
</dbReference>
<dbReference type="RefSeq" id="WP_323326355.1">
    <property type="nucleotide sequence ID" value="NZ_JAYGIL010000004.1"/>
</dbReference>
<reference evidence="3 4" key="1">
    <citation type="submission" date="2023-12" db="EMBL/GenBank/DDBJ databases">
        <title>Novel species of the genus Arcicella isolated from rivers.</title>
        <authorList>
            <person name="Lu H."/>
        </authorList>
    </citation>
    <scope>NUCLEOTIDE SEQUENCE [LARGE SCALE GENOMIC DNA]</scope>
    <source>
        <strain evidence="3 4">DC2W</strain>
    </source>
</reference>
<sequence length="746" mass="85063">MKINCFRIQNFRRLKNVLVDLESDISIFVGANNSGKTSASYALDMFINGQKDKFTIYDFNSSCWAIINEIGDDAGKSIAEEAELPHVSLDIWFNIQENDLHRVLDLLPELSWEGSVIGLRIEFQPKSTSDTLLKYKEAQEKVAKYVPKGEDKKYRPWPRNLIDFLGKHLTQEYEFKFYSLDRSKFDMDFNQNENYTPLLLPSDRGKPLVKSLLRVDTLQAQRYLSDQASSARAEDLSKCLSRFYKRNLEKREDDHEALSALFDSENQLNSHLKSVFDGMLKRIGTLGYPGVSNPHLIIKSALNPSSIMSQDTKVYYSMDGSTDGVSLPDNYNGLGFKNLIYMVVELLDIQAQWLDEKEDRALLQLIIIEEPEAHLHAQLQQVFIRKILEILAITGEDANYYSTQLAITTHSPHMLYERGFRPIRYFRREGNAGALQHSVALNLSLFYKSDPEKDFLERYMRLAHCDLFFADAAILVEGNVERILLPAMIEKSSVSLRKAYISILEVGGAYAYKFKNLIEFLGIPALVITDLDSVEEKKISESEEDDEDVELEIADYEDASENGGKKYRLGKACLPAHEGAITSNQTLARWLPKMTLISELLSCDMKKLIQLPTETNQSTIYVTFQRKVNVRWNGENVEVAGRTFEETFALENAEWCQNDQAKHIGLKIRKKPTSVNSLAEKIHKRVKSSSFSKTSFALGVLSSDPGVWTVPKYIEDGLKWLTERLKVDDGIESEELIETMITEVAE</sequence>
<proteinExistence type="predicted"/>
<feature type="domain" description="OLD protein-like TOPRIM" evidence="2">
    <location>
        <begin position="468"/>
        <end position="532"/>
    </location>
</feature>
<gene>
    <name evidence="3" type="ORF">VB776_04265</name>
</gene>
<accession>A0ABU5S154</accession>
<keyword evidence="4" id="KW-1185">Reference proteome</keyword>
<dbReference type="InterPro" id="IPR041685">
    <property type="entry name" value="AAA_GajA/Old/RecF-like"/>
</dbReference>
<feature type="domain" description="Endonuclease GajA/Old nuclease/RecF-like AAA" evidence="1">
    <location>
        <begin position="1"/>
        <end position="414"/>
    </location>
</feature>
<keyword evidence="3" id="KW-0378">Hydrolase</keyword>
<name>A0ABU5S154_9BACT</name>
<comment type="caution">
    <text evidence="3">The sequence shown here is derived from an EMBL/GenBank/DDBJ whole genome shotgun (WGS) entry which is preliminary data.</text>
</comment>
<dbReference type="EMBL" id="JAYGIL010000004">
    <property type="protein sequence ID" value="MEA5402116.1"/>
    <property type="molecule type" value="Genomic_DNA"/>
</dbReference>
<dbReference type="CDD" id="cd01026">
    <property type="entry name" value="TOPRIM_OLD"/>
    <property type="match status" value="1"/>
</dbReference>
<dbReference type="InterPro" id="IPR034139">
    <property type="entry name" value="TOPRIM_OLD"/>
</dbReference>
<dbReference type="Pfam" id="PF20469">
    <property type="entry name" value="OLD-like_TOPRIM"/>
    <property type="match status" value="1"/>
</dbReference>
<dbReference type="Pfam" id="PF13175">
    <property type="entry name" value="AAA_15"/>
    <property type="match status" value="1"/>
</dbReference>
<keyword evidence="3" id="KW-0540">Nuclease</keyword>
<dbReference type="SUPFAM" id="SSF52540">
    <property type="entry name" value="P-loop containing nucleoside triphosphate hydrolases"/>
    <property type="match status" value="1"/>
</dbReference>
<dbReference type="PANTHER" id="PTHR43581">
    <property type="entry name" value="ATP/GTP PHOSPHATASE"/>
    <property type="match status" value="1"/>
</dbReference>
<evidence type="ECO:0000313" key="3">
    <source>
        <dbReference type="EMBL" id="MEA5402116.1"/>
    </source>
</evidence>
<keyword evidence="3" id="KW-0255">Endonuclease</keyword>
<dbReference type="Gene3D" id="3.40.50.300">
    <property type="entry name" value="P-loop containing nucleotide triphosphate hydrolases"/>
    <property type="match status" value="1"/>
</dbReference>
<evidence type="ECO:0000259" key="2">
    <source>
        <dbReference type="Pfam" id="PF20469"/>
    </source>
</evidence>
<evidence type="ECO:0000259" key="1">
    <source>
        <dbReference type="Pfam" id="PF13175"/>
    </source>
</evidence>
<dbReference type="Proteomes" id="UP001303899">
    <property type="component" value="Unassembled WGS sequence"/>
</dbReference>
<dbReference type="InterPro" id="IPR051396">
    <property type="entry name" value="Bact_Antivir_Def_Nuclease"/>
</dbReference>
<dbReference type="GO" id="GO:0004519">
    <property type="term" value="F:endonuclease activity"/>
    <property type="evidence" value="ECO:0007669"/>
    <property type="project" value="UniProtKB-KW"/>
</dbReference>
<dbReference type="PANTHER" id="PTHR43581:SF2">
    <property type="entry name" value="EXCINUCLEASE ATPASE SUBUNIT"/>
    <property type="match status" value="1"/>
</dbReference>